<dbReference type="Proteomes" id="UP001597365">
    <property type="component" value="Unassembled WGS sequence"/>
</dbReference>
<evidence type="ECO:0000256" key="3">
    <source>
        <dbReference type="ARBA" id="ARBA00022729"/>
    </source>
</evidence>
<sequence length="315" mass="34211">MSSKIRFATAAVCGALLTAACTGGGGGVDASSTSPLPGSTSPTASPPEEPTAAPSWGGVNVAVKYDQPGFNFRDDGTARSGFENDLALFLKRALGFKGMAYSDVPSKDREKVLVEGTADLVIATYSITADREKKIDFAGPYLQTRQGLLVRKGDRSIKEIKDTADKVVCTVEGSTSDGNASVPSIRKQLRTLMPEAVVDLRTDYSDCVARLEAGEVHAVWTDLAVLYGFMEHHKGVEVVENLEIGSPQRYGIGVQEGREEQCRQIAEKLRDFLNSPDWGGYFKYHFSGLADRDPEFEQKHKPNPEDIDKYSCSDD</sequence>
<dbReference type="RefSeq" id="WP_380898917.1">
    <property type="nucleotide sequence ID" value="NZ_JBHUFU010000004.1"/>
</dbReference>
<dbReference type="PANTHER" id="PTHR30085">
    <property type="entry name" value="AMINO ACID ABC TRANSPORTER PERMEASE"/>
    <property type="match status" value="1"/>
</dbReference>
<organism evidence="7 8">
    <name type="scientific">Streptomyces desertarenae</name>
    <dbReference type="NCBI Taxonomy" id="2666184"/>
    <lineage>
        <taxon>Bacteria</taxon>
        <taxon>Bacillati</taxon>
        <taxon>Actinomycetota</taxon>
        <taxon>Actinomycetes</taxon>
        <taxon>Kitasatosporales</taxon>
        <taxon>Streptomycetaceae</taxon>
        <taxon>Streptomyces</taxon>
    </lineage>
</organism>
<feature type="signal peptide" evidence="5">
    <location>
        <begin position="1"/>
        <end position="23"/>
    </location>
</feature>
<keyword evidence="2" id="KW-0813">Transport</keyword>
<evidence type="ECO:0000313" key="8">
    <source>
        <dbReference type="Proteomes" id="UP001597365"/>
    </source>
</evidence>
<comment type="similarity">
    <text evidence="1">Belongs to the bacterial solute-binding protein 3 family.</text>
</comment>
<evidence type="ECO:0000256" key="5">
    <source>
        <dbReference type="SAM" id="SignalP"/>
    </source>
</evidence>
<evidence type="ECO:0000256" key="1">
    <source>
        <dbReference type="ARBA" id="ARBA00010333"/>
    </source>
</evidence>
<dbReference type="Gene3D" id="3.40.190.10">
    <property type="entry name" value="Periplasmic binding protein-like II"/>
    <property type="match status" value="2"/>
</dbReference>
<dbReference type="SUPFAM" id="SSF53850">
    <property type="entry name" value="Periplasmic binding protein-like II"/>
    <property type="match status" value="1"/>
</dbReference>
<evidence type="ECO:0000313" key="7">
    <source>
        <dbReference type="EMBL" id="MFD1829959.1"/>
    </source>
</evidence>
<feature type="domain" description="Solute-binding protein family 3/N-terminal" evidence="6">
    <location>
        <begin position="58"/>
        <end position="285"/>
    </location>
</feature>
<dbReference type="InterPro" id="IPR051455">
    <property type="entry name" value="Bact_solute-bind_prot3"/>
</dbReference>
<comment type="caution">
    <text evidence="7">The sequence shown here is derived from an EMBL/GenBank/DDBJ whole genome shotgun (WGS) entry which is preliminary data.</text>
</comment>
<keyword evidence="3 5" id="KW-0732">Signal</keyword>
<feature type="region of interest" description="Disordered" evidence="4">
    <location>
        <begin position="294"/>
        <end position="315"/>
    </location>
</feature>
<feature type="chain" id="PRO_5047108933" evidence="5">
    <location>
        <begin position="24"/>
        <end position="315"/>
    </location>
</feature>
<dbReference type="SMART" id="SM00062">
    <property type="entry name" value="PBPb"/>
    <property type="match status" value="1"/>
</dbReference>
<dbReference type="Pfam" id="PF00497">
    <property type="entry name" value="SBP_bac_3"/>
    <property type="match status" value="1"/>
</dbReference>
<dbReference type="PANTHER" id="PTHR30085:SF6">
    <property type="entry name" value="ABC TRANSPORTER GLUTAMINE-BINDING PROTEIN GLNH"/>
    <property type="match status" value="1"/>
</dbReference>
<protein>
    <submittedName>
        <fullName evidence="7">Transporter substrate-binding domain-containing protein</fullName>
    </submittedName>
</protein>
<keyword evidence="8" id="KW-1185">Reference proteome</keyword>
<accession>A0ABW4PI48</accession>
<gene>
    <name evidence="7" type="ORF">ACFSJS_09810</name>
</gene>
<feature type="region of interest" description="Disordered" evidence="4">
    <location>
        <begin position="27"/>
        <end position="58"/>
    </location>
</feature>
<proteinExistence type="inferred from homology"/>
<dbReference type="InterPro" id="IPR001638">
    <property type="entry name" value="Solute-binding_3/MltF_N"/>
</dbReference>
<evidence type="ECO:0000259" key="6">
    <source>
        <dbReference type="SMART" id="SM00062"/>
    </source>
</evidence>
<evidence type="ECO:0000256" key="2">
    <source>
        <dbReference type="ARBA" id="ARBA00022448"/>
    </source>
</evidence>
<feature type="compositionally biased region" description="Low complexity" evidence="4">
    <location>
        <begin position="30"/>
        <end position="43"/>
    </location>
</feature>
<dbReference type="EMBL" id="JBHUFU010000004">
    <property type="protein sequence ID" value="MFD1829959.1"/>
    <property type="molecule type" value="Genomic_DNA"/>
</dbReference>
<dbReference type="PROSITE" id="PS51257">
    <property type="entry name" value="PROKAR_LIPOPROTEIN"/>
    <property type="match status" value="1"/>
</dbReference>
<reference evidence="8" key="1">
    <citation type="journal article" date="2019" name="Int. J. Syst. Evol. Microbiol.">
        <title>The Global Catalogue of Microorganisms (GCM) 10K type strain sequencing project: providing services to taxonomists for standard genome sequencing and annotation.</title>
        <authorList>
            <consortium name="The Broad Institute Genomics Platform"/>
            <consortium name="The Broad Institute Genome Sequencing Center for Infectious Disease"/>
            <person name="Wu L."/>
            <person name="Ma J."/>
        </authorList>
    </citation>
    <scope>NUCLEOTIDE SEQUENCE [LARGE SCALE GENOMIC DNA]</scope>
    <source>
        <strain evidence="8">CGMCC 4.7455</strain>
    </source>
</reference>
<evidence type="ECO:0000256" key="4">
    <source>
        <dbReference type="SAM" id="MobiDB-lite"/>
    </source>
</evidence>
<name>A0ABW4PI48_9ACTN</name>